<keyword evidence="3" id="KW-1185">Reference proteome</keyword>
<keyword evidence="1" id="KW-0732">Signal</keyword>
<dbReference type="EMBL" id="CP137852">
    <property type="protein sequence ID" value="WPB87189.1"/>
    <property type="molecule type" value="Genomic_DNA"/>
</dbReference>
<feature type="chain" id="PRO_5047549920" evidence="1">
    <location>
        <begin position="28"/>
        <end position="384"/>
    </location>
</feature>
<dbReference type="RefSeq" id="WP_318651143.1">
    <property type="nucleotide sequence ID" value="NZ_CP137852.1"/>
</dbReference>
<feature type="signal peptide" evidence="1">
    <location>
        <begin position="1"/>
        <end position="27"/>
    </location>
</feature>
<dbReference type="PANTHER" id="PTHR42779">
    <property type="entry name" value="PROTEIN YNJB"/>
    <property type="match status" value="1"/>
</dbReference>
<dbReference type="InterPro" id="IPR006311">
    <property type="entry name" value="TAT_signal"/>
</dbReference>
<dbReference type="InterPro" id="IPR006059">
    <property type="entry name" value="SBP"/>
</dbReference>
<dbReference type="Pfam" id="PF13416">
    <property type="entry name" value="SBP_bac_8"/>
    <property type="match status" value="1"/>
</dbReference>
<evidence type="ECO:0000313" key="2">
    <source>
        <dbReference type="EMBL" id="WPB87189.1"/>
    </source>
</evidence>
<evidence type="ECO:0000256" key="1">
    <source>
        <dbReference type="SAM" id="SignalP"/>
    </source>
</evidence>
<dbReference type="Proteomes" id="UP001305521">
    <property type="component" value="Chromosome"/>
</dbReference>
<proteinExistence type="predicted"/>
<organism evidence="2 3">
    <name type="scientific">Sediminicoccus rosea</name>
    <dbReference type="NCBI Taxonomy" id="1225128"/>
    <lineage>
        <taxon>Bacteria</taxon>
        <taxon>Pseudomonadati</taxon>
        <taxon>Pseudomonadota</taxon>
        <taxon>Alphaproteobacteria</taxon>
        <taxon>Acetobacterales</taxon>
        <taxon>Roseomonadaceae</taxon>
        <taxon>Sediminicoccus</taxon>
    </lineage>
</organism>
<name>A0ABZ0PNA9_9PROT</name>
<reference evidence="2 3" key="1">
    <citation type="submission" date="2023-11" db="EMBL/GenBank/DDBJ databases">
        <title>Arctic aerobic anoxygenic photoheterotroph Sediminicoccus rosea KRV36 adapts its photosynthesis to long days of polar summer.</title>
        <authorList>
            <person name="Tomasch J."/>
            <person name="Kopejtka K."/>
            <person name="Bily T."/>
            <person name="Gardiner A.T."/>
            <person name="Gardian Z."/>
            <person name="Shivaramu S."/>
            <person name="Koblizek M."/>
            <person name="Engelhardt F."/>
            <person name="Kaftan D."/>
        </authorList>
    </citation>
    <scope>NUCLEOTIDE SEQUENCE [LARGE SCALE GENOMIC DNA]</scope>
    <source>
        <strain evidence="2 3">R-30</strain>
    </source>
</reference>
<dbReference type="PROSITE" id="PS51318">
    <property type="entry name" value="TAT"/>
    <property type="match status" value="1"/>
</dbReference>
<dbReference type="PANTHER" id="PTHR42779:SF1">
    <property type="entry name" value="PROTEIN YNJB"/>
    <property type="match status" value="1"/>
</dbReference>
<evidence type="ECO:0000313" key="3">
    <source>
        <dbReference type="Proteomes" id="UP001305521"/>
    </source>
</evidence>
<protein>
    <submittedName>
        <fullName evidence="2">Extracellular solute-binding protein</fullName>
    </submittedName>
</protein>
<dbReference type="SUPFAM" id="SSF53850">
    <property type="entry name" value="Periplasmic binding protein-like II"/>
    <property type="match status" value="1"/>
</dbReference>
<gene>
    <name evidence="2" type="ORF">R9Z33_09980</name>
</gene>
<accession>A0ABZ0PNA9</accession>
<sequence>MSRLSRRSLLAAAATAGATRAPPSAWAQAPHAGDLFVVIAGEGPRLNTAVLTELQDHPDFHLPVGTLRIENVPWIATELREEVEAGLPGTDAVITNIAGHALGAARDLWQEVPAALLAANTPGLTPAGQLVQERIGASGLVLGAVPGGPVLVHRRSVLPTAPRTAEELLDYARQNPRRFQYTRPGQSRFGQTFVTGLPYLLNDSDPLDPRAGWPATWAYLAELGQHVAYYPSSGEAATEEFLEGGVDLSTALLGPYLLGMGQRLLPPDTLCTPFQAAPLLPHSLILAVPRGVAEARIAQLQPLAAFLGQPGMQRHVFGRGLVPGTGPRVTDTTPTDRLWTEALTPSLAAELEGRAVAPPLSAAARAYMLRAWDDRIGSHYGETR</sequence>